<organism evidence="2 3">
    <name type="scientific">Salinimicrobium catena</name>
    <dbReference type="NCBI Taxonomy" id="390640"/>
    <lineage>
        <taxon>Bacteria</taxon>
        <taxon>Pseudomonadati</taxon>
        <taxon>Bacteroidota</taxon>
        <taxon>Flavobacteriia</taxon>
        <taxon>Flavobacteriales</taxon>
        <taxon>Flavobacteriaceae</taxon>
        <taxon>Salinimicrobium</taxon>
    </lineage>
</organism>
<keyword evidence="3" id="KW-1185">Reference proteome</keyword>
<dbReference type="AlphaFoldDB" id="A0A1H5PJB9"/>
<dbReference type="InterPro" id="IPR008993">
    <property type="entry name" value="TIMP-like_OB-fold"/>
</dbReference>
<evidence type="ECO:0000313" key="3">
    <source>
        <dbReference type="Proteomes" id="UP000199448"/>
    </source>
</evidence>
<accession>A0A1H5PJB9</accession>
<keyword evidence="1" id="KW-0732">Signal</keyword>
<dbReference type="Gene3D" id="2.40.50.120">
    <property type="match status" value="1"/>
</dbReference>
<dbReference type="RefSeq" id="WP_093114505.1">
    <property type="nucleotide sequence ID" value="NZ_FNGG01000020.1"/>
</dbReference>
<evidence type="ECO:0000313" key="2">
    <source>
        <dbReference type="EMBL" id="SEF13308.1"/>
    </source>
</evidence>
<sequence>MKKILFTILLFFAALDPASACVCDELNKETTEELFEKSDYIIIGTAIINSEFESQFEKFLNTKNKGTNVLLQVESVLKGDVKLKEKLFVYQFQTSCTRIFQIGEKYLIFGEKIEKFTQAEIDRTHSGELSPPPPPPSVNDGLVKLYTHEKEEVKLLNDQILRYKTITTDQCTSLSVESKGFSTTISYLKTQNN</sequence>
<protein>
    <submittedName>
        <fullName evidence="2">Uncharacterized protein</fullName>
    </submittedName>
</protein>
<feature type="chain" id="PRO_5011456940" evidence="1">
    <location>
        <begin position="21"/>
        <end position="193"/>
    </location>
</feature>
<dbReference type="EMBL" id="FNUG01000019">
    <property type="protein sequence ID" value="SEF13308.1"/>
    <property type="molecule type" value="Genomic_DNA"/>
</dbReference>
<proteinExistence type="predicted"/>
<dbReference type="OrthoDB" id="825090at2"/>
<reference evidence="2 3" key="1">
    <citation type="submission" date="2016-10" db="EMBL/GenBank/DDBJ databases">
        <authorList>
            <person name="de Groot N.N."/>
        </authorList>
    </citation>
    <scope>NUCLEOTIDE SEQUENCE [LARGE SCALE GENOMIC DNA]</scope>
    <source>
        <strain evidence="2 3">DSM 23553</strain>
    </source>
</reference>
<evidence type="ECO:0000256" key="1">
    <source>
        <dbReference type="SAM" id="SignalP"/>
    </source>
</evidence>
<feature type="signal peptide" evidence="1">
    <location>
        <begin position="1"/>
        <end position="20"/>
    </location>
</feature>
<name>A0A1H5PJB9_9FLAO</name>
<gene>
    <name evidence="2" type="ORF">SAMN04488034_1192</name>
</gene>
<dbReference type="Proteomes" id="UP000199448">
    <property type="component" value="Unassembled WGS sequence"/>
</dbReference>